<reference evidence="10" key="1">
    <citation type="journal article" date="2020" name="mSystems">
        <title>Genome- and Community-Level Interaction Insights into Carbon Utilization and Element Cycling Functions of Hydrothermarchaeota in Hydrothermal Sediment.</title>
        <authorList>
            <person name="Zhou Z."/>
            <person name="Liu Y."/>
            <person name="Xu W."/>
            <person name="Pan J."/>
            <person name="Luo Z.H."/>
            <person name="Li M."/>
        </authorList>
    </citation>
    <scope>NUCLEOTIDE SEQUENCE [LARGE SCALE GENOMIC DNA]</scope>
    <source>
        <strain evidence="10">SpSt-774</strain>
    </source>
</reference>
<organism evidence="10">
    <name type="scientific">candidate division WOR-3 bacterium</name>
    <dbReference type="NCBI Taxonomy" id="2052148"/>
    <lineage>
        <taxon>Bacteria</taxon>
        <taxon>Bacteria division WOR-3</taxon>
    </lineage>
</organism>
<dbReference type="SUPFAM" id="SSF89550">
    <property type="entry name" value="PHP domain-like"/>
    <property type="match status" value="1"/>
</dbReference>
<proteinExistence type="inferred from homology"/>
<keyword evidence="5 8" id="KW-0378">Hydrolase</keyword>
<keyword evidence="6 8" id="KW-0368">Histidine biosynthesis</keyword>
<dbReference type="InterPro" id="IPR004013">
    <property type="entry name" value="PHP_dom"/>
</dbReference>
<evidence type="ECO:0000256" key="3">
    <source>
        <dbReference type="ARBA" id="ARBA00013085"/>
    </source>
</evidence>
<comment type="catalytic activity">
    <reaction evidence="7 8">
        <text>L-histidinol phosphate + H2O = L-histidinol + phosphate</text>
        <dbReference type="Rhea" id="RHEA:14465"/>
        <dbReference type="ChEBI" id="CHEBI:15377"/>
        <dbReference type="ChEBI" id="CHEBI:43474"/>
        <dbReference type="ChEBI" id="CHEBI:57699"/>
        <dbReference type="ChEBI" id="CHEBI:57980"/>
        <dbReference type="EC" id="3.1.3.15"/>
    </reaction>
</comment>
<dbReference type="GO" id="GO:0000105">
    <property type="term" value="P:L-histidine biosynthetic process"/>
    <property type="evidence" value="ECO:0007669"/>
    <property type="project" value="UniProtKB-UniRule"/>
</dbReference>
<dbReference type="UniPathway" id="UPA00031">
    <property type="reaction ID" value="UER00013"/>
</dbReference>
<dbReference type="NCBIfam" id="TIGR01856">
    <property type="entry name" value="hisJ_fam"/>
    <property type="match status" value="1"/>
</dbReference>
<comment type="caution">
    <text evidence="10">The sequence shown here is derived from an EMBL/GenBank/DDBJ whole genome shotgun (WGS) entry which is preliminary data.</text>
</comment>
<protein>
    <recommendedName>
        <fullName evidence="3 8">Histidinol-phosphatase</fullName>
        <shortName evidence="8">HolPase</shortName>
        <ecNumber evidence="3 8">3.1.3.15</ecNumber>
    </recommendedName>
</protein>
<evidence type="ECO:0000256" key="7">
    <source>
        <dbReference type="ARBA" id="ARBA00049158"/>
    </source>
</evidence>
<evidence type="ECO:0000256" key="4">
    <source>
        <dbReference type="ARBA" id="ARBA00022605"/>
    </source>
</evidence>
<dbReference type="Gene3D" id="3.20.20.140">
    <property type="entry name" value="Metal-dependent hydrolases"/>
    <property type="match status" value="1"/>
</dbReference>
<name>A0A7C4XFX4_UNCW3</name>
<accession>A0A7C4XFX4</accession>
<dbReference type="EMBL" id="DTGZ01000165">
    <property type="protein sequence ID" value="HGV98375.1"/>
    <property type="molecule type" value="Genomic_DNA"/>
</dbReference>
<dbReference type="AlphaFoldDB" id="A0A7C4XFX4"/>
<comment type="similarity">
    <text evidence="2 8">Belongs to the PHP hydrolase family. HisK subfamily.</text>
</comment>
<dbReference type="Pfam" id="PF02811">
    <property type="entry name" value="PHP"/>
    <property type="match status" value="1"/>
</dbReference>
<evidence type="ECO:0000256" key="1">
    <source>
        <dbReference type="ARBA" id="ARBA00004970"/>
    </source>
</evidence>
<dbReference type="PANTHER" id="PTHR21039:SF0">
    <property type="entry name" value="HISTIDINOL-PHOSPHATASE"/>
    <property type="match status" value="1"/>
</dbReference>
<feature type="domain" description="PHP" evidence="9">
    <location>
        <begin position="3"/>
        <end position="208"/>
    </location>
</feature>
<dbReference type="PANTHER" id="PTHR21039">
    <property type="entry name" value="HISTIDINOL PHOSPHATASE-RELATED"/>
    <property type="match status" value="1"/>
</dbReference>
<sequence length="278" mass="32177">MIDYHIHTNHSIDAEGSLDEYLEQALKLSLREICITNHCELDSLRNDNLIRIEDKILPIKKENLLFLQNEIIARESYYKDKGLRIKFGIEVGYFEGIGKRLKEVTDDLKLDYILGAIHCLEHICIDSSKEYERYFTQKGVDELLSNYYNTLKELVKSHLFDGVAHLDVYKKYGLGFYGETIRKIPKDKVFEIFKLIAENGIALEINTAGLRRHNEFYPSVDFMKIAKEAGVELVTVGSDCHRADDLGRGIKEAIEYVKMFGFKYIFGFSGRKPIPYKI</sequence>
<evidence type="ECO:0000256" key="5">
    <source>
        <dbReference type="ARBA" id="ARBA00022801"/>
    </source>
</evidence>
<gene>
    <name evidence="10" type="ORF">ENV60_08800</name>
</gene>
<evidence type="ECO:0000256" key="6">
    <source>
        <dbReference type="ARBA" id="ARBA00023102"/>
    </source>
</evidence>
<evidence type="ECO:0000259" key="9">
    <source>
        <dbReference type="Pfam" id="PF02811"/>
    </source>
</evidence>
<dbReference type="InterPro" id="IPR010140">
    <property type="entry name" value="Histidinol_P_phosphatase_HisJ"/>
</dbReference>
<dbReference type="EC" id="3.1.3.15" evidence="3 8"/>
<dbReference type="CDD" id="cd12110">
    <property type="entry name" value="PHP_HisPPase_Hisj_like"/>
    <property type="match status" value="1"/>
</dbReference>
<evidence type="ECO:0000256" key="8">
    <source>
        <dbReference type="RuleBase" id="RU366003"/>
    </source>
</evidence>
<keyword evidence="4 8" id="KW-0028">Amino-acid biosynthesis</keyword>
<comment type="pathway">
    <text evidence="1 8">Amino-acid biosynthesis; L-histidine biosynthesis; L-histidine from 5-phospho-alpha-D-ribose 1-diphosphate: step 8/9.</text>
</comment>
<evidence type="ECO:0000313" key="10">
    <source>
        <dbReference type="EMBL" id="HGV98375.1"/>
    </source>
</evidence>
<dbReference type="GO" id="GO:0004401">
    <property type="term" value="F:histidinol-phosphatase activity"/>
    <property type="evidence" value="ECO:0007669"/>
    <property type="project" value="UniProtKB-UniRule"/>
</dbReference>
<dbReference type="GO" id="GO:0005737">
    <property type="term" value="C:cytoplasm"/>
    <property type="evidence" value="ECO:0007669"/>
    <property type="project" value="TreeGrafter"/>
</dbReference>
<dbReference type="InterPro" id="IPR016195">
    <property type="entry name" value="Pol/histidinol_Pase-like"/>
</dbReference>
<evidence type="ECO:0000256" key="2">
    <source>
        <dbReference type="ARBA" id="ARBA00009152"/>
    </source>
</evidence>